<dbReference type="OrthoDB" id="193708at2157"/>
<protein>
    <submittedName>
        <fullName evidence="3">Uncharacterized protein</fullName>
    </submittedName>
</protein>
<accession>M0MQZ5</accession>
<organism evidence="3 4">
    <name type="scientific">Halococcus salifodinae DSM 8989</name>
    <dbReference type="NCBI Taxonomy" id="1227456"/>
    <lineage>
        <taxon>Archaea</taxon>
        <taxon>Methanobacteriati</taxon>
        <taxon>Methanobacteriota</taxon>
        <taxon>Stenosarchaea group</taxon>
        <taxon>Halobacteria</taxon>
        <taxon>Halobacteriales</taxon>
        <taxon>Halococcaceae</taxon>
        <taxon>Halococcus</taxon>
    </lineage>
</organism>
<dbReference type="PATRIC" id="fig|1227456.3.peg.4174"/>
<dbReference type="InterPro" id="IPR056163">
    <property type="entry name" value="TbsP_C"/>
</dbReference>
<dbReference type="AlphaFoldDB" id="M0MQZ5"/>
<evidence type="ECO:0000313" key="4">
    <source>
        <dbReference type="Proteomes" id="UP000011625"/>
    </source>
</evidence>
<reference evidence="3 4" key="1">
    <citation type="journal article" date="2014" name="PLoS Genet.">
        <title>Phylogenetically driven sequencing of extremely halophilic archaea reveals strategies for static and dynamic osmo-response.</title>
        <authorList>
            <person name="Becker E.A."/>
            <person name="Seitzer P.M."/>
            <person name="Tritt A."/>
            <person name="Larsen D."/>
            <person name="Krusor M."/>
            <person name="Yao A.I."/>
            <person name="Wu D."/>
            <person name="Madern D."/>
            <person name="Eisen J.A."/>
            <person name="Darling A.E."/>
            <person name="Facciotti M.T."/>
        </authorList>
    </citation>
    <scope>NUCLEOTIDE SEQUENCE [LARGE SCALE GENOMIC DNA]</scope>
    <source>
        <strain evidence="3 4">DSM 8989</strain>
    </source>
</reference>
<sequence>MPSHVAPTTAEVYRAHLADASTSSDVFAAGLAEEPAAALVNALAGLDDPPTVRLLVTETVAKWLRRDFHLASTAADLLAAETLSLRVADGSFANQMVVTADAVASILSTDEQTAGPATDDPEFVDSMRERCSEAWETAEPFDLRTPPRSRVYETLGDEIDPAVEADYQAMLDAVETTRSNGYRTTDDDRFDEVELVLLAGAKHELQHYDLSRWGEDVGLASKATFSRTKNRLEDQGLLTTEKVPIDIGRPRQRLVLDDRLRDVEAGDLPEAGRDVIDSATE</sequence>
<gene>
    <name evidence="3" type="ORF">C450_20706</name>
</gene>
<keyword evidence="4" id="KW-1185">Reference proteome</keyword>
<dbReference type="RefSeq" id="WP_005047038.1">
    <property type="nucleotide sequence ID" value="NZ_AOME01000108.1"/>
</dbReference>
<evidence type="ECO:0000259" key="1">
    <source>
        <dbReference type="Pfam" id="PF19138"/>
    </source>
</evidence>
<dbReference type="NCBIfam" id="NF047393">
    <property type="entry name" value="TransRegTbspHalo"/>
    <property type="match status" value="1"/>
</dbReference>
<name>M0MQZ5_9EURY</name>
<dbReference type="Pfam" id="PF23336">
    <property type="entry name" value="HTH_TbsP_C"/>
    <property type="match status" value="1"/>
</dbReference>
<dbReference type="InterPro" id="IPR043859">
    <property type="entry name" value="TbsP-like_N"/>
</dbReference>
<feature type="domain" description="Transcriptional regulator TbsP N-terminal" evidence="1">
    <location>
        <begin position="7"/>
        <end position="146"/>
    </location>
</feature>
<comment type="caution">
    <text evidence="3">The sequence shown here is derived from an EMBL/GenBank/DDBJ whole genome shotgun (WGS) entry which is preliminary data.</text>
</comment>
<dbReference type="Pfam" id="PF19138">
    <property type="entry name" value="TbsP_N"/>
    <property type="match status" value="1"/>
</dbReference>
<feature type="domain" description="Transcriptional regulator TbsP-like C-terminal" evidence="2">
    <location>
        <begin position="147"/>
        <end position="270"/>
    </location>
</feature>
<evidence type="ECO:0000259" key="2">
    <source>
        <dbReference type="Pfam" id="PF23336"/>
    </source>
</evidence>
<evidence type="ECO:0000313" key="3">
    <source>
        <dbReference type="EMBL" id="EMA47778.1"/>
    </source>
</evidence>
<dbReference type="Proteomes" id="UP000011625">
    <property type="component" value="Unassembled WGS sequence"/>
</dbReference>
<proteinExistence type="predicted"/>
<dbReference type="EMBL" id="AOME01000108">
    <property type="protein sequence ID" value="EMA47778.1"/>
    <property type="molecule type" value="Genomic_DNA"/>
</dbReference>
<dbReference type="STRING" id="1227456.C450_20706"/>